<dbReference type="RefSeq" id="WP_251584455.1">
    <property type="nucleotide sequence ID" value="NZ_JBHTKX010000001.1"/>
</dbReference>
<evidence type="ECO:0000259" key="1">
    <source>
        <dbReference type="Pfam" id="PF00535"/>
    </source>
</evidence>
<dbReference type="Proteomes" id="UP001597169">
    <property type="component" value="Unassembled WGS sequence"/>
</dbReference>
<evidence type="ECO:0000313" key="2">
    <source>
        <dbReference type="EMBL" id="MFD1128630.1"/>
    </source>
</evidence>
<dbReference type="EMBL" id="JBHTKX010000001">
    <property type="protein sequence ID" value="MFD1128630.1"/>
    <property type="molecule type" value="Genomic_DNA"/>
</dbReference>
<dbReference type="PANTHER" id="PTHR43685">
    <property type="entry name" value="GLYCOSYLTRANSFERASE"/>
    <property type="match status" value="1"/>
</dbReference>
<organism evidence="2 3">
    <name type="scientific">Paenibacillus provencensis</name>
    <dbReference type="NCBI Taxonomy" id="441151"/>
    <lineage>
        <taxon>Bacteria</taxon>
        <taxon>Bacillati</taxon>
        <taxon>Bacillota</taxon>
        <taxon>Bacilli</taxon>
        <taxon>Bacillales</taxon>
        <taxon>Paenibacillaceae</taxon>
        <taxon>Paenibacillus</taxon>
    </lineage>
</organism>
<dbReference type="CDD" id="cd00761">
    <property type="entry name" value="Glyco_tranf_GTA_type"/>
    <property type="match status" value="1"/>
</dbReference>
<evidence type="ECO:0000313" key="3">
    <source>
        <dbReference type="Proteomes" id="UP001597169"/>
    </source>
</evidence>
<dbReference type="InterPro" id="IPR001173">
    <property type="entry name" value="Glyco_trans_2-like"/>
</dbReference>
<dbReference type="InterPro" id="IPR029044">
    <property type="entry name" value="Nucleotide-diphossugar_trans"/>
</dbReference>
<dbReference type="PANTHER" id="PTHR43685:SF2">
    <property type="entry name" value="GLYCOSYLTRANSFERASE 2-LIKE DOMAIN-CONTAINING PROTEIN"/>
    <property type="match status" value="1"/>
</dbReference>
<dbReference type="SUPFAM" id="SSF53448">
    <property type="entry name" value="Nucleotide-diphospho-sugar transferases"/>
    <property type="match status" value="1"/>
</dbReference>
<protein>
    <submittedName>
        <fullName evidence="2">Glycosyltransferase family 2 protein</fullName>
    </submittedName>
</protein>
<keyword evidence="3" id="KW-1185">Reference proteome</keyword>
<sequence>MRLSERRFSSKDFMNNKYTVYLTGAVYRKQAAAHANNALHLYQSIRDQLLQSSAHWLVWSPNALHLSNHNKQLLEAELNTLSPDTHCVVCPGNSFIFRMECFVHSDTSLVRSLPSAFWLSWELYAQCSASEHAACLSEALQPMFLSAIQQQRYLDPVFPPTLIDSNYESSRHPILSILRRSTALSLTSHSMNSLGETPLITIMLSVFNMGRTVEWAIRSVLAQTYLNWELLIGNDASTDNTAELINEYAMDSRVRIFHSNTNKGKAVMMNHLLEHANGKYVLELDGDDWLPTFALDALGKVMTLNPDSGLATGACGIWRRSNNGDLYYRSTDCFDGNLESADHAHPPVPRMYDITALQFIGGWPVLPGLYGRIFEDIAVCKKLLKHYSYVQTDETVYHRVIHPRSISQQYLPLYPQWKERLEKEVK</sequence>
<name>A0ABW3PV53_9BACL</name>
<dbReference type="Pfam" id="PF00535">
    <property type="entry name" value="Glycos_transf_2"/>
    <property type="match status" value="1"/>
</dbReference>
<gene>
    <name evidence="2" type="ORF">ACFQ3J_10635</name>
</gene>
<dbReference type="InterPro" id="IPR050834">
    <property type="entry name" value="Glycosyltransf_2"/>
</dbReference>
<reference evidence="3" key="1">
    <citation type="journal article" date="2019" name="Int. J. Syst. Evol. Microbiol.">
        <title>The Global Catalogue of Microorganisms (GCM) 10K type strain sequencing project: providing services to taxonomists for standard genome sequencing and annotation.</title>
        <authorList>
            <consortium name="The Broad Institute Genomics Platform"/>
            <consortium name="The Broad Institute Genome Sequencing Center for Infectious Disease"/>
            <person name="Wu L."/>
            <person name="Ma J."/>
        </authorList>
    </citation>
    <scope>NUCLEOTIDE SEQUENCE [LARGE SCALE GENOMIC DNA]</scope>
    <source>
        <strain evidence="3">CCUG 53519</strain>
    </source>
</reference>
<dbReference type="Gene3D" id="3.90.550.10">
    <property type="entry name" value="Spore Coat Polysaccharide Biosynthesis Protein SpsA, Chain A"/>
    <property type="match status" value="1"/>
</dbReference>
<proteinExistence type="predicted"/>
<accession>A0ABW3PV53</accession>
<feature type="domain" description="Glycosyltransferase 2-like" evidence="1">
    <location>
        <begin position="202"/>
        <end position="302"/>
    </location>
</feature>
<comment type="caution">
    <text evidence="2">The sequence shown here is derived from an EMBL/GenBank/DDBJ whole genome shotgun (WGS) entry which is preliminary data.</text>
</comment>